<dbReference type="Proteomes" id="UP000186955">
    <property type="component" value="Unassembled WGS sequence"/>
</dbReference>
<feature type="transmembrane region" description="Helical" evidence="5">
    <location>
        <begin position="66"/>
        <end position="90"/>
    </location>
</feature>
<keyword evidence="3 5" id="KW-1133">Transmembrane helix</keyword>
<dbReference type="GO" id="GO:0016020">
    <property type="term" value="C:membrane"/>
    <property type="evidence" value="ECO:0007669"/>
    <property type="project" value="UniProtKB-SubCell"/>
</dbReference>
<evidence type="ECO:0000256" key="2">
    <source>
        <dbReference type="ARBA" id="ARBA00022692"/>
    </source>
</evidence>
<evidence type="ECO:0000256" key="3">
    <source>
        <dbReference type="ARBA" id="ARBA00022989"/>
    </source>
</evidence>
<dbReference type="AlphaFoldDB" id="A0A1Q5UKY4"/>
<accession>A0A1Q5UKY4</accession>
<comment type="subcellular location">
    <subcellularLocation>
        <location evidence="1">Membrane</location>
        <topology evidence="1">Multi-pass membrane protein</topology>
    </subcellularLocation>
</comment>
<evidence type="ECO:0000256" key="1">
    <source>
        <dbReference type="ARBA" id="ARBA00004141"/>
    </source>
</evidence>
<comment type="caution">
    <text evidence="6">The sequence shown here is derived from an EMBL/GenBank/DDBJ whole genome shotgun (WGS) entry which is preliminary data.</text>
</comment>
<dbReference type="InterPro" id="IPR005178">
    <property type="entry name" value="Ostalpha/TMEM184C"/>
</dbReference>
<keyword evidence="4 5" id="KW-0472">Membrane</keyword>
<dbReference type="EMBL" id="MNBE01000157">
    <property type="protein sequence ID" value="OKP13130.1"/>
    <property type="molecule type" value="Genomic_DNA"/>
</dbReference>
<gene>
    <name evidence="6" type="ORF">PENSUB_1230</name>
</gene>
<protein>
    <submittedName>
        <fullName evidence="6">Uncharacterized protein</fullName>
    </submittedName>
</protein>
<evidence type="ECO:0000256" key="4">
    <source>
        <dbReference type="ARBA" id="ARBA00023136"/>
    </source>
</evidence>
<reference evidence="6 7" key="1">
    <citation type="submission" date="2016-10" db="EMBL/GenBank/DDBJ databases">
        <title>Genome sequence of the ascomycete fungus Penicillium subrubescens.</title>
        <authorList>
            <person name="De Vries R.P."/>
            <person name="Peng M."/>
            <person name="Dilokpimol A."/>
            <person name="Hilden K."/>
            <person name="Makela M.R."/>
            <person name="Grigoriev I."/>
            <person name="Riley R."/>
            <person name="Granchi Z."/>
        </authorList>
    </citation>
    <scope>NUCLEOTIDE SEQUENCE [LARGE SCALE GENOMIC DNA]</scope>
    <source>
        <strain evidence="6 7">CBS 132785</strain>
    </source>
</reference>
<keyword evidence="7" id="KW-1185">Reference proteome</keyword>
<dbReference type="STRING" id="1316194.A0A1Q5UKY4"/>
<name>A0A1Q5UKY4_9EURO</name>
<dbReference type="Pfam" id="PF03619">
    <property type="entry name" value="Solute_trans_a"/>
    <property type="match status" value="1"/>
</dbReference>
<evidence type="ECO:0000256" key="5">
    <source>
        <dbReference type="SAM" id="Phobius"/>
    </source>
</evidence>
<evidence type="ECO:0000313" key="6">
    <source>
        <dbReference type="EMBL" id="OKP13130.1"/>
    </source>
</evidence>
<evidence type="ECO:0000313" key="7">
    <source>
        <dbReference type="Proteomes" id="UP000186955"/>
    </source>
</evidence>
<organism evidence="6 7">
    <name type="scientific">Penicillium subrubescens</name>
    <dbReference type="NCBI Taxonomy" id="1316194"/>
    <lineage>
        <taxon>Eukaryota</taxon>
        <taxon>Fungi</taxon>
        <taxon>Dikarya</taxon>
        <taxon>Ascomycota</taxon>
        <taxon>Pezizomycotina</taxon>
        <taxon>Eurotiomycetes</taxon>
        <taxon>Eurotiomycetidae</taxon>
        <taxon>Eurotiales</taxon>
        <taxon>Aspergillaceae</taxon>
        <taxon>Penicillium</taxon>
    </lineage>
</organism>
<keyword evidence="2 5" id="KW-0812">Transmembrane</keyword>
<proteinExistence type="predicted"/>
<sequence>MSILRFYTNLKSHMTEHKPLTKLLAFKMVVGLVFLEKKFNMSQIIFMILHSTDVLKETSKLTYADVYIGLPTMLICIQMVPFAFFFLFAYSTKPYRVDGGNLRYGNAQEYLAVEETEAGRTYKPRQYQGGPLGIYAWLAFFNALEFFREITSTYSMFREGRIRSADPMQSQESYRMQYGM</sequence>